<feature type="region of interest" description="Disordered" evidence="1">
    <location>
        <begin position="1"/>
        <end position="33"/>
    </location>
</feature>
<name>A0A8C2UPF6_CHILA</name>
<dbReference type="GeneTree" id="ENSGT00660000097475"/>
<dbReference type="AlphaFoldDB" id="A0A8C2UPF6"/>
<reference evidence="2" key="1">
    <citation type="submission" date="2025-08" db="UniProtKB">
        <authorList>
            <consortium name="Ensembl"/>
        </authorList>
    </citation>
    <scope>IDENTIFICATION</scope>
</reference>
<gene>
    <name evidence="2" type="primary">CCDC179</name>
</gene>
<protein>
    <submittedName>
        <fullName evidence="2">Coiled-coil domain containing 179</fullName>
    </submittedName>
</protein>
<evidence type="ECO:0000313" key="2">
    <source>
        <dbReference type="Ensembl" id="ENSCLAP00000003896.1"/>
    </source>
</evidence>
<evidence type="ECO:0000313" key="3">
    <source>
        <dbReference type="Proteomes" id="UP000694398"/>
    </source>
</evidence>
<dbReference type="Proteomes" id="UP000694398">
    <property type="component" value="Unassembled WGS sequence"/>
</dbReference>
<sequence length="33" mass="3913">MCLRVRDDEPSQVYPEGPRHPHPSELTARQWPQ</sequence>
<keyword evidence="3" id="KW-1185">Reference proteome</keyword>
<proteinExistence type="predicted"/>
<organism evidence="2 3">
    <name type="scientific">Chinchilla lanigera</name>
    <name type="common">Long-tailed chinchilla</name>
    <name type="synonym">Chinchilla villidera</name>
    <dbReference type="NCBI Taxonomy" id="34839"/>
    <lineage>
        <taxon>Eukaryota</taxon>
        <taxon>Metazoa</taxon>
        <taxon>Chordata</taxon>
        <taxon>Craniata</taxon>
        <taxon>Vertebrata</taxon>
        <taxon>Euteleostomi</taxon>
        <taxon>Mammalia</taxon>
        <taxon>Eutheria</taxon>
        <taxon>Euarchontoglires</taxon>
        <taxon>Glires</taxon>
        <taxon>Rodentia</taxon>
        <taxon>Hystricomorpha</taxon>
        <taxon>Chinchillidae</taxon>
        <taxon>Chinchilla</taxon>
    </lineage>
</organism>
<dbReference type="Ensembl" id="ENSCLAT00000003972.1">
    <property type="protein sequence ID" value="ENSCLAP00000003896.1"/>
    <property type="gene ID" value="ENSCLAG00000002769.1"/>
</dbReference>
<evidence type="ECO:0000256" key="1">
    <source>
        <dbReference type="SAM" id="MobiDB-lite"/>
    </source>
</evidence>
<accession>A0A8C2UPF6</accession>
<reference evidence="2" key="2">
    <citation type="submission" date="2025-09" db="UniProtKB">
        <authorList>
            <consortium name="Ensembl"/>
        </authorList>
    </citation>
    <scope>IDENTIFICATION</scope>
</reference>